<reference evidence="7 8" key="1">
    <citation type="journal article" date="2015" name="Sci. Rep.">
        <title>A comparative genomics and reductive dehalogenase gene transcription study of two chloroethene-respiring bacteria, Dehalococcoides mccartyi strains MB and 11a.</title>
        <authorList>
            <person name="Low A."/>
            <person name="Shen Z."/>
            <person name="Cheng D."/>
            <person name="Rogers M.J."/>
            <person name="Lee P.K."/>
            <person name="He J."/>
        </authorList>
    </citation>
    <scope>NUCLEOTIDE SEQUENCE [LARGE SCALE GENOMIC DNA]</scope>
    <source>
        <strain evidence="7 8">MB</strain>
    </source>
</reference>
<evidence type="ECO:0000256" key="3">
    <source>
        <dbReference type="ARBA" id="ARBA00023172"/>
    </source>
</evidence>
<keyword evidence="3" id="KW-0233">DNA recombination</keyword>
<dbReference type="Proteomes" id="UP000053577">
    <property type="component" value="Unassembled WGS sequence"/>
</dbReference>
<dbReference type="PANTHER" id="PTHR30349">
    <property type="entry name" value="PHAGE INTEGRASE-RELATED"/>
    <property type="match status" value="1"/>
</dbReference>
<dbReference type="GO" id="GO:0006310">
    <property type="term" value="P:DNA recombination"/>
    <property type="evidence" value="ECO:0007669"/>
    <property type="project" value="UniProtKB-KW"/>
</dbReference>
<dbReference type="InterPro" id="IPR002104">
    <property type="entry name" value="Integrase_catalytic"/>
</dbReference>
<organism evidence="7 8">
    <name type="scientific">Dehalococcoides mccartyi</name>
    <dbReference type="NCBI Taxonomy" id="61435"/>
    <lineage>
        <taxon>Bacteria</taxon>
        <taxon>Bacillati</taxon>
        <taxon>Chloroflexota</taxon>
        <taxon>Dehalococcoidia</taxon>
        <taxon>Dehalococcoidales</taxon>
        <taxon>Dehalococcoidaceae</taxon>
        <taxon>Dehalococcoides</taxon>
    </lineage>
</organism>
<accession>A0A0V8M0F3</accession>
<feature type="domain" description="Core-binding (CB)" evidence="6">
    <location>
        <begin position="25"/>
        <end position="110"/>
    </location>
</feature>
<gene>
    <name evidence="7" type="ORF">DA01_07655</name>
</gene>
<dbReference type="PATRIC" id="fig|61435.5.peg.1501"/>
<keyword evidence="1" id="KW-0229">DNA integration</keyword>
<evidence type="ECO:0000259" key="5">
    <source>
        <dbReference type="PROSITE" id="PS51898"/>
    </source>
</evidence>
<dbReference type="InterPro" id="IPR011010">
    <property type="entry name" value="DNA_brk_join_enz"/>
</dbReference>
<name>A0A0V8M0F3_9CHLR</name>
<proteinExistence type="predicted"/>
<dbReference type="InterPro" id="IPR013762">
    <property type="entry name" value="Integrase-like_cat_sf"/>
</dbReference>
<dbReference type="EMBL" id="JGYD01000025">
    <property type="protein sequence ID" value="KSV17253.1"/>
    <property type="molecule type" value="Genomic_DNA"/>
</dbReference>
<dbReference type="GO" id="GO:0003677">
    <property type="term" value="F:DNA binding"/>
    <property type="evidence" value="ECO:0007669"/>
    <property type="project" value="UniProtKB-UniRule"/>
</dbReference>
<dbReference type="RefSeq" id="WP_058292705.1">
    <property type="nucleotide sequence ID" value="NZ_DIMY01000001.1"/>
</dbReference>
<dbReference type="PANTHER" id="PTHR30349:SF81">
    <property type="entry name" value="TYROSINE RECOMBINASE XERC"/>
    <property type="match status" value="1"/>
</dbReference>
<evidence type="ECO:0000256" key="2">
    <source>
        <dbReference type="ARBA" id="ARBA00023125"/>
    </source>
</evidence>
<feature type="domain" description="Tyr recombinase" evidence="5">
    <location>
        <begin position="131"/>
        <end position="310"/>
    </location>
</feature>
<dbReference type="OrthoDB" id="144173at2"/>
<evidence type="ECO:0000313" key="8">
    <source>
        <dbReference type="Proteomes" id="UP000053577"/>
    </source>
</evidence>
<evidence type="ECO:0000256" key="4">
    <source>
        <dbReference type="PROSITE-ProRule" id="PRU01248"/>
    </source>
</evidence>
<dbReference type="InterPro" id="IPR004107">
    <property type="entry name" value="Integrase_SAM-like_N"/>
</dbReference>
<protein>
    <submittedName>
        <fullName evidence="7">Integrase</fullName>
    </submittedName>
</protein>
<evidence type="ECO:0000259" key="6">
    <source>
        <dbReference type="PROSITE" id="PS51900"/>
    </source>
</evidence>
<dbReference type="PROSITE" id="PS51898">
    <property type="entry name" value="TYR_RECOMBINASE"/>
    <property type="match status" value="1"/>
</dbReference>
<dbReference type="PROSITE" id="PS51900">
    <property type="entry name" value="CB"/>
    <property type="match status" value="1"/>
</dbReference>
<keyword evidence="2 4" id="KW-0238">DNA-binding</keyword>
<dbReference type="Pfam" id="PF00589">
    <property type="entry name" value="Phage_integrase"/>
    <property type="match status" value="1"/>
</dbReference>
<evidence type="ECO:0000256" key="1">
    <source>
        <dbReference type="ARBA" id="ARBA00022908"/>
    </source>
</evidence>
<dbReference type="InterPro" id="IPR044068">
    <property type="entry name" value="CB"/>
</dbReference>
<dbReference type="Gene3D" id="1.10.150.130">
    <property type="match status" value="1"/>
</dbReference>
<evidence type="ECO:0000313" key="7">
    <source>
        <dbReference type="EMBL" id="KSV17253.1"/>
    </source>
</evidence>
<dbReference type="GO" id="GO:0015074">
    <property type="term" value="P:DNA integration"/>
    <property type="evidence" value="ECO:0007669"/>
    <property type="project" value="UniProtKB-KW"/>
</dbReference>
<dbReference type="InterPro" id="IPR050090">
    <property type="entry name" value="Tyrosine_recombinase_XerCD"/>
</dbReference>
<dbReference type="Pfam" id="PF13495">
    <property type="entry name" value="Phage_int_SAM_4"/>
    <property type="match status" value="1"/>
</dbReference>
<sequence>MKEHSLSNGSYDCLIRNIEHSPASNQLDKLLNFYLVACKVEGKSAATIDTYRRRVGGFVTFCLHENLLITPAINPQIIRAFLLSLQEKGCSNNTVNAYYRAIQTFFNWLVNEAYITSTPMKTLKPPRLEKKVIRPFTNEDIRRLLAMNAKTDFLSLRNRALILLFLDTGLRLAEVSGIKISDIDFDQETICVFGKGSKERVVRVGKQTQKALLKYLLSRNDNYPGLWLTEEHRPLTIRGVQEAIKKLCYRANIIDAKPGPHTFRHTAAINYLRNGGDEFTLQIMLGHTTLAMTRRYTSTLGTEDMLRVHRQVSPVDNLKL</sequence>
<dbReference type="Gene3D" id="1.10.443.10">
    <property type="entry name" value="Intergrase catalytic core"/>
    <property type="match status" value="1"/>
</dbReference>
<dbReference type="AlphaFoldDB" id="A0A0V8M0F3"/>
<comment type="caution">
    <text evidence="7">The sequence shown here is derived from an EMBL/GenBank/DDBJ whole genome shotgun (WGS) entry which is preliminary data.</text>
</comment>
<dbReference type="InterPro" id="IPR010998">
    <property type="entry name" value="Integrase_recombinase_N"/>
</dbReference>
<dbReference type="SUPFAM" id="SSF56349">
    <property type="entry name" value="DNA breaking-rejoining enzymes"/>
    <property type="match status" value="1"/>
</dbReference>